<proteinExistence type="predicted"/>
<feature type="region of interest" description="Disordered" evidence="2">
    <location>
        <begin position="328"/>
        <end position="399"/>
    </location>
</feature>
<gene>
    <name evidence="3" type="ORF">BGZ65_011259</name>
</gene>
<feature type="compositionally biased region" description="Polar residues" evidence="2">
    <location>
        <begin position="567"/>
        <end position="594"/>
    </location>
</feature>
<evidence type="ECO:0000256" key="2">
    <source>
        <dbReference type="SAM" id="MobiDB-lite"/>
    </source>
</evidence>
<feature type="compositionally biased region" description="Polar residues" evidence="2">
    <location>
        <begin position="742"/>
        <end position="751"/>
    </location>
</feature>
<evidence type="ECO:0000313" key="4">
    <source>
        <dbReference type="Proteomes" id="UP000749646"/>
    </source>
</evidence>
<dbReference type="AlphaFoldDB" id="A0A9P6M3C9"/>
<organism evidence="3 4">
    <name type="scientific">Modicella reniformis</name>
    <dbReference type="NCBI Taxonomy" id="1440133"/>
    <lineage>
        <taxon>Eukaryota</taxon>
        <taxon>Fungi</taxon>
        <taxon>Fungi incertae sedis</taxon>
        <taxon>Mucoromycota</taxon>
        <taxon>Mortierellomycotina</taxon>
        <taxon>Mortierellomycetes</taxon>
        <taxon>Mortierellales</taxon>
        <taxon>Mortierellaceae</taxon>
        <taxon>Modicella</taxon>
    </lineage>
</organism>
<feature type="compositionally biased region" description="Low complexity" evidence="2">
    <location>
        <begin position="693"/>
        <end position="706"/>
    </location>
</feature>
<reference evidence="3" key="1">
    <citation type="journal article" date="2020" name="Fungal Divers.">
        <title>Resolving the Mortierellaceae phylogeny through synthesis of multi-gene phylogenetics and phylogenomics.</title>
        <authorList>
            <person name="Vandepol N."/>
            <person name="Liber J."/>
            <person name="Desiro A."/>
            <person name="Na H."/>
            <person name="Kennedy M."/>
            <person name="Barry K."/>
            <person name="Grigoriev I.V."/>
            <person name="Miller A.N."/>
            <person name="O'Donnell K."/>
            <person name="Stajich J.E."/>
            <person name="Bonito G."/>
        </authorList>
    </citation>
    <scope>NUCLEOTIDE SEQUENCE</scope>
    <source>
        <strain evidence="3">MES-2147</strain>
    </source>
</reference>
<feature type="coiled-coil region" evidence="1">
    <location>
        <begin position="39"/>
        <end position="174"/>
    </location>
</feature>
<feature type="compositionally biased region" description="Low complexity" evidence="2">
    <location>
        <begin position="455"/>
        <end position="491"/>
    </location>
</feature>
<evidence type="ECO:0000256" key="1">
    <source>
        <dbReference type="SAM" id="Coils"/>
    </source>
</evidence>
<keyword evidence="4" id="KW-1185">Reference proteome</keyword>
<dbReference type="Gene3D" id="6.10.250.3110">
    <property type="match status" value="1"/>
</dbReference>
<dbReference type="EMBL" id="JAAAHW010006258">
    <property type="protein sequence ID" value="KAF9963803.1"/>
    <property type="molecule type" value="Genomic_DNA"/>
</dbReference>
<sequence length="767" mass="82300">MDDVQDPGTLKEKFFAEHQLMREQLNLAGLFGLELQQSLEMAQRAERQSYAQIQALQDENMVLQARVLRSQELSELQAGSEDEVRDLTSENEGLQKELDGCRRELKMFRKDLDNLVEQMADMGTEVVDAKNKVSVYSRRLTEVEQELNSTQELNENLQEQLHTSLEKQKQMQTTTAQVMKNMQTELVKVVSDSGTIRSTLVELETRQDKCEGTVVEMISNTKEYAQLLEEAQTTIQTLRTESDMEGRGWTNHHSSLGSDWNQPATLSPKQTQQPSTLAMEDPELNHPDFPADEMDPQAWNGNEQVATCGMSLGMELGLGVSIMSVETETTDTDTQVKENDFSSSPPPPSALEHHQSPKQLTPAPPSPQAPVAEVQHKETQTLMPPPQQQLTSPAPRNTRKFSVHSLPQEFQQQLEEQTINSSTTLGQTRPPWNPSVALELSIANPRHRSRSATRGPSATQGPSSSSQSGSRSPSQASQYNALGTSAPTSSSLLSAMKKSKTLNTMPFLHASPQLSPFASSSSLLDPIPAYSGRRGGRSTVSGTNSTSSTSSTSSSNIKNSQSRPRSRTTAATVENTTPGIKGSHSFSNTTSLSGTIKGAKSSASTTASVDNKSATRLRGLSGGMTGSQSHAGLPAESTLKGATQQHHHYQQQRPPGHKTVTKEPTTPSKLTEALTAGTGRTTPRSSRPNSLTPSPRGGSSASMSSPPQSPIPQSPPASNKPKPIMGGSLGSGSGSGPITASLPVSSSSEPAATTMGGAPLTGASADR</sequence>
<protein>
    <submittedName>
        <fullName evidence="3">Uncharacterized protein</fullName>
    </submittedName>
</protein>
<feature type="region of interest" description="Disordered" evidence="2">
    <location>
        <begin position="239"/>
        <end position="294"/>
    </location>
</feature>
<dbReference type="Proteomes" id="UP000749646">
    <property type="component" value="Unassembled WGS sequence"/>
</dbReference>
<accession>A0A9P6M3C9</accession>
<comment type="caution">
    <text evidence="3">The sequence shown here is derived from an EMBL/GenBank/DDBJ whole genome shotgun (WGS) entry which is preliminary data.</text>
</comment>
<feature type="compositionally biased region" description="Polar residues" evidence="2">
    <location>
        <begin position="678"/>
        <end position="692"/>
    </location>
</feature>
<feature type="region of interest" description="Disordered" evidence="2">
    <location>
        <begin position="528"/>
        <end position="767"/>
    </location>
</feature>
<feature type="compositionally biased region" description="Low complexity" evidence="2">
    <location>
        <begin position="537"/>
        <end position="563"/>
    </location>
</feature>
<evidence type="ECO:0000313" key="3">
    <source>
        <dbReference type="EMBL" id="KAF9963803.1"/>
    </source>
</evidence>
<feature type="compositionally biased region" description="Polar residues" evidence="2">
    <location>
        <begin position="251"/>
        <end position="276"/>
    </location>
</feature>
<name>A0A9P6M3C9_9FUNG</name>
<feature type="region of interest" description="Disordered" evidence="2">
    <location>
        <begin position="444"/>
        <end position="491"/>
    </location>
</feature>
<dbReference type="OrthoDB" id="5585416at2759"/>
<keyword evidence="1" id="KW-0175">Coiled coil</keyword>